<organism evidence="3">
    <name type="scientific">Streptomyces sp. NBC_00119</name>
    <dbReference type="NCBI Taxonomy" id="2975659"/>
    <lineage>
        <taxon>Bacteria</taxon>
        <taxon>Bacillati</taxon>
        <taxon>Actinomycetota</taxon>
        <taxon>Actinomycetes</taxon>
        <taxon>Kitasatosporales</taxon>
        <taxon>Streptomycetaceae</taxon>
        <taxon>Streptomyces</taxon>
    </lineage>
</organism>
<reference evidence="3" key="1">
    <citation type="submission" date="2022-10" db="EMBL/GenBank/DDBJ databases">
        <title>The complete genomes of actinobacterial strains from the NBC collection.</title>
        <authorList>
            <person name="Joergensen T.S."/>
            <person name="Alvarez Arevalo M."/>
            <person name="Sterndorff E.B."/>
            <person name="Faurdal D."/>
            <person name="Vuksanovic O."/>
            <person name="Mourched A.-S."/>
            <person name="Charusanti P."/>
            <person name="Shaw S."/>
            <person name="Blin K."/>
            <person name="Weber T."/>
        </authorList>
    </citation>
    <scope>NUCLEOTIDE SEQUENCE</scope>
    <source>
        <strain evidence="3">NBC_00119</strain>
    </source>
</reference>
<sequence length="58" mass="6351">MIQSHGQQIPADPVGPGPGEHPAERERRPRAWREYGTLLMAIVGLTLSLSTFLATALR</sequence>
<keyword evidence="2" id="KW-0812">Transmembrane</keyword>
<feature type="region of interest" description="Disordered" evidence="1">
    <location>
        <begin position="1"/>
        <end position="29"/>
    </location>
</feature>
<accession>A0AAU1U187</accession>
<feature type="transmembrane region" description="Helical" evidence="2">
    <location>
        <begin position="35"/>
        <end position="57"/>
    </location>
</feature>
<name>A0AAU1U187_9ACTN</name>
<dbReference type="EMBL" id="CP108195">
    <property type="protein sequence ID" value="WTS10716.1"/>
    <property type="molecule type" value="Genomic_DNA"/>
</dbReference>
<evidence type="ECO:0000256" key="2">
    <source>
        <dbReference type="SAM" id="Phobius"/>
    </source>
</evidence>
<proteinExistence type="predicted"/>
<keyword evidence="2" id="KW-0472">Membrane</keyword>
<evidence type="ECO:0000256" key="1">
    <source>
        <dbReference type="SAM" id="MobiDB-lite"/>
    </source>
</evidence>
<gene>
    <name evidence="3" type="ORF">OHU69_06325</name>
</gene>
<evidence type="ECO:0000313" key="3">
    <source>
        <dbReference type="EMBL" id="WTS10716.1"/>
    </source>
</evidence>
<protein>
    <submittedName>
        <fullName evidence="3">Uncharacterized protein</fullName>
    </submittedName>
</protein>
<dbReference type="AlphaFoldDB" id="A0AAU1U187"/>
<keyword evidence="2" id="KW-1133">Transmembrane helix</keyword>